<feature type="compositionally biased region" description="Polar residues" evidence="1">
    <location>
        <begin position="394"/>
        <end position="415"/>
    </location>
</feature>
<evidence type="ECO:0000313" key="2">
    <source>
        <dbReference type="EMBL" id="KAF3003426.1"/>
    </source>
</evidence>
<proteinExistence type="predicted"/>
<dbReference type="EMBL" id="SWKU01000009">
    <property type="protein sequence ID" value="KAF3003426.1"/>
    <property type="molecule type" value="Genomic_DNA"/>
</dbReference>
<gene>
    <name evidence="2" type="ORF">E8E13_001314</name>
</gene>
<feature type="region of interest" description="Disordered" evidence="1">
    <location>
        <begin position="742"/>
        <end position="818"/>
    </location>
</feature>
<protein>
    <submittedName>
        <fullName evidence="2">Uncharacterized protein</fullName>
    </submittedName>
</protein>
<accession>A0A9P4TG61</accession>
<organism evidence="2 3">
    <name type="scientific">Curvularia kusanoi</name>
    <name type="common">Cochliobolus kusanoi</name>
    <dbReference type="NCBI Taxonomy" id="90978"/>
    <lineage>
        <taxon>Eukaryota</taxon>
        <taxon>Fungi</taxon>
        <taxon>Dikarya</taxon>
        <taxon>Ascomycota</taxon>
        <taxon>Pezizomycotina</taxon>
        <taxon>Dothideomycetes</taxon>
        <taxon>Pleosporomycetidae</taxon>
        <taxon>Pleosporales</taxon>
        <taxon>Pleosporineae</taxon>
        <taxon>Pleosporaceae</taxon>
        <taxon>Curvularia</taxon>
    </lineage>
</organism>
<feature type="compositionally biased region" description="Polar residues" evidence="1">
    <location>
        <begin position="336"/>
        <end position="345"/>
    </location>
</feature>
<comment type="caution">
    <text evidence="2">The sequence shown here is derived from an EMBL/GenBank/DDBJ whole genome shotgun (WGS) entry which is preliminary data.</text>
</comment>
<evidence type="ECO:0000313" key="3">
    <source>
        <dbReference type="Proteomes" id="UP000801428"/>
    </source>
</evidence>
<feature type="compositionally biased region" description="Low complexity" evidence="1">
    <location>
        <begin position="744"/>
        <end position="765"/>
    </location>
</feature>
<reference evidence="2" key="1">
    <citation type="submission" date="2019-04" db="EMBL/GenBank/DDBJ databases">
        <title>Sequencing of skin fungus with MAO and IRED activity.</title>
        <authorList>
            <person name="Marsaioli A.J."/>
            <person name="Bonatto J.M.C."/>
            <person name="Reis Junior O."/>
        </authorList>
    </citation>
    <scope>NUCLEOTIDE SEQUENCE</scope>
    <source>
        <strain evidence="2">30M1</strain>
    </source>
</reference>
<name>A0A9P4TG61_CURKU</name>
<dbReference type="AlphaFoldDB" id="A0A9P4TG61"/>
<sequence>MPQRTKTNRDLIANSNNIYPPYHDFDANGYPTALYWANNHEGALDHRYRVTLASTKTRADDETIDIVESHREYYISEMIHAVYNMEDVQDNSTFRGRTMMDRTHPDHHSPYDVEATCRYLFIVIIDRCNEGYRGLASHNRLLAPKPDPQDVEGDCQQRINNVIRALRDWKSICREVLLEDSKVNQLANAPASLWKDKRLQQGNNKQKKASLQKDREAAHAKKGKKRRGNGDLPPITRTTQIRVNGKIEGQDSDEDEAEEIENGEESQADGGVPAVQGPPTLSAPSQPIRANNGHGGFGGRQNLFGSGRYMLRGNRAPTVPNALPTAPQQQQQQQQPKQAPSTPMQTHRLPRGPSFGQRLPVGAGVVQNNVAQGSNIGLNPHMGQNPNVARTYNQAQHHSQGQMNIGQQGNPTDNYPMQRPAQGYIAPPGYTLAGNLQNGIPPGTFFQPTPNGPIAYFPTSVLHRNATLPTFQANGLISQVAPQNSYINGGYTAEAGAAQARAIERIRLRGLSAPVVPSVPNVPANFTQTPLPFPALTPVPQPAQLTQPALHPSEERGYYPEDHEVDDLQDLLNQPLIPGSDDELPDVNSFPGPRSADDVFWDGPSVPAPVPQEVVPAPGEDDAVGDPVLEIALQGVESGVGGPLSMRPVQQTPQQIHQEICQQPAPPSGAPSPDHAFDPQLFPKFLQALKDQRYRTGQPQPSEAEAMAMFDDRLRLWQQQKEQGGNQPVQQRPAAVNVIPVSEPTAQQQVPQVATPTQVPAQVQASASNTNEVHPHPTNEAYKAAKRGRSASMDAQGLPPASRRKLNEGQDMDQGGIQ</sequence>
<keyword evidence="3" id="KW-1185">Reference proteome</keyword>
<feature type="region of interest" description="Disordered" evidence="1">
    <location>
        <begin position="660"/>
        <end position="679"/>
    </location>
</feature>
<evidence type="ECO:0000256" key="1">
    <source>
        <dbReference type="SAM" id="MobiDB-lite"/>
    </source>
</evidence>
<feature type="region of interest" description="Disordered" evidence="1">
    <location>
        <begin position="194"/>
        <end position="360"/>
    </location>
</feature>
<dbReference type="OrthoDB" id="3801063at2759"/>
<feature type="compositionally biased region" description="Acidic residues" evidence="1">
    <location>
        <begin position="250"/>
        <end position="267"/>
    </location>
</feature>
<dbReference type="Proteomes" id="UP000801428">
    <property type="component" value="Unassembled WGS sequence"/>
</dbReference>
<feature type="region of interest" description="Disordered" evidence="1">
    <location>
        <begin position="394"/>
        <end position="428"/>
    </location>
</feature>